<feature type="compositionally biased region" description="Polar residues" evidence="1">
    <location>
        <begin position="1"/>
        <end position="15"/>
    </location>
</feature>
<dbReference type="EMBL" id="MNPL01004680">
    <property type="protein sequence ID" value="OQR76554.1"/>
    <property type="molecule type" value="Genomic_DNA"/>
</dbReference>
<accession>A0A1V9XSS2</accession>
<sequence length="68" mass="7125">MRNTAGGSSGASTNRAIPFPSEWETKTDRPTTDLPLPIQQGTESSKSSSTSSTPDSAPRDTPRSGRSS</sequence>
<comment type="caution">
    <text evidence="2">The sequence shown here is derived from an EMBL/GenBank/DDBJ whole genome shotgun (WGS) entry which is preliminary data.</text>
</comment>
<dbReference type="InParanoid" id="A0A1V9XSS2"/>
<reference evidence="2 3" key="1">
    <citation type="journal article" date="2017" name="Gigascience">
        <title>Draft genome of the honey bee ectoparasitic mite, Tropilaelaps mercedesae, is shaped by the parasitic life history.</title>
        <authorList>
            <person name="Dong X."/>
            <person name="Armstrong S.D."/>
            <person name="Xia D."/>
            <person name="Makepeace B.L."/>
            <person name="Darby A.C."/>
            <person name="Kadowaki T."/>
        </authorList>
    </citation>
    <scope>NUCLEOTIDE SEQUENCE [LARGE SCALE GENOMIC DNA]</scope>
    <source>
        <strain evidence="2">Wuxi-XJTLU</strain>
    </source>
</reference>
<gene>
    <name evidence="2" type="ORF">BIW11_07710</name>
</gene>
<keyword evidence="3" id="KW-1185">Reference proteome</keyword>
<feature type="compositionally biased region" description="Basic and acidic residues" evidence="1">
    <location>
        <begin position="57"/>
        <end position="68"/>
    </location>
</feature>
<dbReference type="Proteomes" id="UP000192247">
    <property type="component" value="Unassembled WGS sequence"/>
</dbReference>
<feature type="compositionally biased region" description="Low complexity" evidence="1">
    <location>
        <begin position="42"/>
        <end position="56"/>
    </location>
</feature>
<feature type="region of interest" description="Disordered" evidence="1">
    <location>
        <begin position="1"/>
        <end position="68"/>
    </location>
</feature>
<dbReference type="AlphaFoldDB" id="A0A1V9XSS2"/>
<proteinExistence type="predicted"/>
<evidence type="ECO:0000256" key="1">
    <source>
        <dbReference type="SAM" id="MobiDB-lite"/>
    </source>
</evidence>
<evidence type="ECO:0000313" key="3">
    <source>
        <dbReference type="Proteomes" id="UP000192247"/>
    </source>
</evidence>
<name>A0A1V9XSS2_9ACAR</name>
<protein>
    <submittedName>
        <fullName evidence="2">Uncharacterized protein</fullName>
    </submittedName>
</protein>
<organism evidence="2 3">
    <name type="scientific">Tropilaelaps mercedesae</name>
    <dbReference type="NCBI Taxonomy" id="418985"/>
    <lineage>
        <taxon>Eukaryota</taxon>
        <taxon>Metazoa</taxon>
        <taxon>Ecdysozoa</taxon>
        <taxon>Arthropoda</taxon>
        <taxon>Chelicerata</taxon>
        <taxon>Arachnida</taxon>
        <taxon>Acari</taxon>
        <taxon>Parasitiformes</taxon>
        <taxon>Mesostigmata</taxon>
        <taxon>Gamasina</taxon>
        <taxon>Dermanyssoidea</taxon>
        <taxon>Laelapidae</taxon>
        <taxon>Tropilaelaps</taxon>
    </lineage>
</organism>
<evidence type="ECO:0000313" key="2">
    <source>
        <dbReference type="EMBL" id="OQR76554.1"/>
    </source>
</evidence>